<dbReference type="Proteomes" id="UP001176941">
    <property type="component" value="Chromosome 11"/>
</dbReference>
<reference evidence="2" key="1">
    <citation type="submission" date="2023-04" db="EMBL/GenBank/DDBJ databases">
        <authorList>
            <consortium name="ELIXIR-Norway"/>
        </authorList>
    </citation>
    <scope>NUCLEOTIDE SEQUENCE [LARGE SCALE GENOMIC DNA]</scope>
</reference>
<keyword evidence="3" id="KW-1185">Reference proteome</keyword>
<feature type="transmembrane region" description="Helical" evidence="1">
    <location>
        <begin position="27"/>
        <end position="45"/>
    </location>
</feature>
<evidence type="ECO:0000313" key="3">
    <source>
        <dbReference type="Proteomes" id="UP001176941"/>
    </source>
</evidence>
<accession>A0ABN8XWT6</accession>
<evidence type="ECO:0000256" key="1">
    <source>
        <dbReference type="SAM" id="Phobius"/>
    </source>
</evidence>
<proteinExistence type="predicted"/>
<protein>
    <submittedName>
        <fullName evidence="2">Uncharacterized protein</fullName>
    </submittedName>
</protein>
<organism evidence="2 3">
    <name type="scientific">Rangifer tarandus platyrhynchus</name>
    <name type="common">Svalbard reindeer</name>
    <dbReference type="NCBI Taxonomy" id="3082113"/>
    <lineage>
        <taxon>Eukaryota</taxon>
        <taxon>Metazoa</taxon>
        <taxon>Chordata</taxon>
        <taxon>Craniata</taxon>
        <taxon>Vertebrata</taxon>
        <taxon>Euteleostomi</taxon>
        <taxon>Mammalia</taxon>
        <taxon>Eutheria</taxon>
        <taxon>Laurasiatheria</taxon>
        <taxon>Artiodactyla</taxon>
        <taxon>Ruminantia</taxon>
        <taxon>Pecora</taxon>
        <taxon>Cervidae</taxon>
        <taxon>Odocoileinae</taxon>
        <taxon>Rangifer</taxon>
    </lineage>
</organism>
<dbReference type="EMBL" id="OX459947">
    <property type="protein sequence ID" value="CAI9153842.1"/>
    <property type="molecule type" value="Genomic_DNA"/>
</dbReference>
<evidence type="ECO:0000313" key="2">
    <source>
        <dbReference type="EMBL" id="CAI9153842.1"/>
    </source>
</evidence>
<keyword evidence="1" id="KW-0472">Membrane</keyword>
<gene>
    <name evidence="2" type="ORF">MRATA1EN1_LOCUS2804</name>
</gene>
<sequence>MKENSRGSVSKYFCDEKYMKLPPPHPLFLVLTCKMFRLFVKYLIFFKKKVSIMSCWLSCKLFLLTLSPVLSLSLSSADFARSSKLLAVFSWLTHLISLYENSAHQEISPNVNNKYL</sequence>
<keyword evidence="1" id="KW-1133">Transmembrane helix</keyword>
<keyword evidence="1" id="KW-0812">Transmembrane</keyword>
<name>A0ABN8XWT6_RANTA</name>